<evidence type="ECO:0000313" key="2">
    <source>
        <dbReference type="EMBL" id="QJY37650.1"/>
    </source>
</evidence>
<dbReference type="RefSeq" id="WP_171802275.1">
    <property type="nucleotide sequence ID" value="NZ_CP053541.1"/>
</dbReference>
<proteinExistence type="predicted"/>
<evidence type="ECO:0000313" key="3">
    <source>
        <dbReference type="Proteomes" id="UP000501443"/>
    </source>
</evidence>
<organism evidence="2 3">
    <name type="scientific">Vibrio europaeus</name>
    <dbReference type="NCBI Taxonomy" id="300876"/>
    <lineage>
        <taxon>Bacteria</taxon>
        <taxon>Pseudomonadati</taxon>
        <taxon>Pseudomonadota</taxon>
        <taxon>Gammaproteobacteria</taxon>
        <taxon>Vibrionales</taxon>
        <taxon>Vibrionaceae</taxon>
        <taxon>Vibrio</taxon>
        <taxon>Vibrio oreintalis group</taxon>
    </lineage>
</organism>
<dbReference type="Proteomes" id="UP000501443">
    <property type="component" value="Chromosome 1"/>
</dbReference>
<reference evidence="2 3" key="1">
    <citation type="submission" date="2020-05" db="EMBL/GenBank/DDBJ databases">
        <title>First description outside Europe of the emergent pathogen for shellfish aquaculture Vibrio europaeus.</title>
        <authorList>
            <person name="Dubert J."/>
            <person name="Rojas R."/>
        </authorList>
    </citation>
    <scope>NUCLEOTIDE SEQUENCE [LARGE SCALE GENOMIC DNA]</scope>
    <source>
        <strain evidence="2 3">NPI-1</strain>
    </source>
</reference>
<dbReference type="AlphaFoldDB" id="A0AAE7AW70"/>
<dbReference type="InterPro" id="IPR005094">
    <property type="entry name" value="Endonuclease_MobA/VirD2"/>
</dbReference>
<accession>A0AAE7AW70</accession>
<dbReference type="Pfam" id="PF03432">
    <property type="entry name" value="Relaxase"/>
    <property type="match status" value="1"/>
</dbReference>
<sequence>MAVFISLHKSGSIRALRGIIRYNSKAKKGFHDDTNPRLIGVISNSGFCDDVSDEESYKRLTENFVLDIHANSLLSTNKRQKHIYEHSTISFDRADDEKYGMKKLTELALKIANEANPNGAPQMLWPQIDSGKLHFHLVRGLHDENGKYQLKSNDYYRVNNFIQKLEKSENLTLTGKNDPNNWIWKTVDGKKKKTYFPGDKSSSNKIAKNKIRDMKILINDAGDIKYINKINANIQATEDLKNKNLSYRGKNKRLKISKIKPLQDENEELEKPIKYGVLQSASNWIAKQLLEPETTKSYRDRQKLDKKIKDNYKEMDKVNEKFISNNQIINAKLHENNISLGKLKEERISW</sequence>
<name>A0AAE7AW70_9VIBR</name>
<feature type="domain" description="MobA/VirD2-like nuclease" evidence="1">
    <location>
        <begin position="76"/>
        <end position="171"/>
    </location>
</feature>
<dbReference type="EMBL" id="CP053541">
    <property type="protein sequence ID" value="QJY37650.1"/>
    <property type="molecule type" value="Genomic_DNA"/>
</dbReference>
<evidence type="ECO:0000259" key="1">
    <source>
        <dbReference type="Pfam" id="PF03432"/>
    </source>
</evidence>
<gene>
    <name evidence="2" type="ORF">HOO69_14150</name>
</gene>
<protein>
    <recommendedName>
        <fullName evidence="1">MobA/VirD2-like nuclease domain-containing protein</fullName>
    </recommendedName>
</protein>